<keyword evidence="2" id="KW-1185">Reference proteome</keyword>
<reference evidence="1 2" key="1">
    <citation type="journal article" date="2008" name="Environ. Microbiol.">
        <title>The genome of Erwinia tasmaniensis strain Et1/99, a non-pathogenic bacterium in the genus Erwinia.</title>
        <authorList>
            <person name="Kube M."/>
            <person name="Migdoll A.M."/>
            <person name="Mueller I."/>
            <person name="Kuhl H."/>
            <person name="Beck A."/>
            <person name="Reinhardt R."/>
            <person name="Geider K."/>
        </authorList>
    </citation>
    <scope>NUCLEOTIDE SEQUENCE [LARGE SCALE GENOMIC DNA]</scope>
    <source>
        <strain evidence="2">DSM 17950 / CFBP 7177 / CIP 109463 / NCPPB 4357 / Et1/99</strain>
    </source>
</reference>
<dbReference type="STRING" id="465817.ETA_09630"/>
<dbReference type="Proteomes" id="UP000001726">
    <property type="component" value="Chromosome"/>
</dbReference>
<accession>B2VED4</accession>
<dbReference type="AlphaFoldDB" id="B2VED4"/>
<evidence type="ECO:0000313" key="1">
    <source>
        <dbReference type="EMBL" id="CAO96009.1"/>
    </source>
</evidence>
<dbReference type="KEGG" id="eta:ETA_09630"/>
<protein>
    <submittedName>
        <fullName evidence="1">Uncharacterized protein</fullName>
    </submittedName>
</protein>
<organism evidence="1 2">
    <name type="scientific">Erwinia tasmaniensis (strain DSM 17950 / CFBP 7177 / CIP 109463 / NCPPB 4357 / Et1/99)</name>
    <dbReference type="NCBI Taxonomy" id="465817"/>
    <lineage>
        <taxon>Bacteria</taxon>
        <taxon>Pseudomonadati</taxon>
        <taxon>Pseudomonadota</taxon>
        <taxon>Gammaproteobacteria</taxon>
        <taxon>Enterobacterales</taxon>
        <taxon>Erwiniaceae</taxon>
        <taxon>Erwinia</taxon>
    </lineage>
</organism>
<dbReference type="EMBL" id="CU468135">
    <property type="protein sequence ID" value="CAO96009.1"/>
    <property type="molecule type" value="Genomic_DNA"/>
</dbReference>
<dbReference type="HOGENOM" id="CLU_2805870_0_0_6"/>
<gene>
    <name evidence="1" type="ordered locus">ETA_09630</name>
</gene>
<name>B2VED4_ERWT9</name>
<evidence type="ECO:0000313" key="2">
    <source>
        <dbReference type="Proteomes" id="UP000001726"/>
    </source>
</evidence>
<sequence>MLKSPGNISWKNIKFESSGNIFKLDDLVVDIKTDLLAFHNKVMDKYIPGKDLNPQEKTIPSSSVKIK</sequence>
<proteinExistence type="predicted"/>